<keyword evidence="2" id="KW-0648">Protein biosynthesis</keyword>
<feature type="domain" description="Ribosome recycling factor" evidence="4">
    <location>
        <begin position="23"/>
        <end position="184"/>
    </location>
</feature>
<evidence type="ECO:0000259" key="4">
    <source>
        <dbReference type="Pfam" id="PF01765"/>
    </source>
</evidence>
<dbReference type="PANTHER" id="PTHR20982">
    <property type="entry name" value="RIBOSOME RECYCLING FACTOR"/>
    <property type="match status" value="1"/>
</dbReference>
<keyword evidence="3" id="KW-0175">Coiled coil</keyword>
<reference evidence="5 6" key="1">
    <citation type="submission" date="2017-09" db="EMBL/GenBank/DDBJ databases">
        <title>Depth-based differentiation of microbial function through sediment-hosted aquifers and enrichment of novel symbionts in the deep terrestrial subsurface.</title>
        <authorList>
            <person name="Probst A.J."/>
            <person name="Ladd B."/>
            <person name="Jarett J.K."/>
            <person name="Geller-Mcgrath D.E."/>
            <person name="Sieber C.M."/>
            <person name="Emerson J.B."/>
            <person name="Anantharaman K."/>
            <person name="Thomas B.C."/>
            <person name="Malmstrom R."/>
            <person name="Stieglmeier M."/>
            <person name="Klingl A."/>
            <person name="Woyke T."/>
            <person name="Ryan C.M."/>
            <person name="Banfield J.F."/>
        </authorList>
    </citation>
    <scope>NUCLEOTIDE SEQUENCE [LARGE SCALE GENOMIC DNA]</scope>
    <source>
        <strain evidence="5">CG11_big_fil_rev_8_21_14_0_20_35_11</strain>
    </source>
</reference>
<comment type="similarity">
    <text evidence="1">Belongs to the RRF family.</text>
</comment>
<dbReference type="InterPro" id="IPR002661">
    <property type="entry name" value="Ribosome_recyc_fac"/>
</dbReference>
<evidence type="ECO:0000256" key="3">
    <source>
        <dbReference type="SAM" id="Coils"/>
    </source>
</evidence>
<dbReference type="PANTHER" id="PTHR20982:SF3">
    <property type="entry name" value="MITOCHONDRIAL RIBOSOME RECYCLING FACTOR PSEUDO 1"/>
    <property type="match status" value="1"/>
</dbReference>
<dbReference type="SUPFAM" id="SSF55194">
    <property type="entry name" value="Ribosome recycling factor, RRF"/>
    <property type="match status" value="1"/>
</dbReference>
<accession>A0A2H0N1T3</accession>
<evidence type="ECO:0000256" key="2">
    <source>
        <dbReference type="ARBA" id="ARBA00022917"/>
    </source>
</evidence>
<comment type="caution">
    <text evidence="5">The sequence shown here is derived from an EMBL/GenBank/DDBJ whole genome shotgun (WGS) entry which is preliminary data.</text>
</comment>
<dbReference type="InterPro" id="IPR023584">
    <property type="entry name" value="Ribosome_recyc_fac_dom"/>
</dbReference>
<dbReference type="EMBL" id="PCWK01000003">
    <property type="protein sequence ID" value="PIR02850.1"/>
    <property type="molecule type" value="Genomic_DNA"/>
</dbReference>
<dbReference type="InterPro" id="IPR036191">
    <property type="entry name" value="RRF_sf"/>
</dbReference>
<evidence type="ECO:0000313" key="5">
    <source>
        <dbReference type="EMBL" id="PIR02850.1"/>
    </source>
</evidence>
<gene>
    <name evidence="5" type="ORF">COV62_00115</name>
</gene>
<sequence>MIMYEQIIDLIKPELEKVIDFVQKRLSSIRAGRASPALVENIQVECFGQKLPLNQLAAISVLNPQQLLIQSWDKSYLESIEKAIGREHPDLSFAADKDGIKINLPPLSEEFRGDLLKVLSQTENDAKKTIRRFRDEAWSKIQKETRSSNIREDDKFKAKDELQDLIDNFNEKIDKLIENKKREIES</sequence>
<protein>
    <submittedName>
        <fullName evidence="5">Ribosome recycling factor</fullName>
    </submittedName>
</protein>
<name>A0A2H0N1T3_9BACT</name>
<dbReference type="Pfam" id="PF01765">
    <property type="entry name" value="RRF"/>
    <property type="match status" value="1"/>
</dbReference>
<feature type="coiled-coil region" evidence="3">
    <location>
        <begin position="159"/>
        <end position="186"/>
    </location>
</feature>
<dbReference type="Proteomes" id="UP000231139">
    <property type="component" value="Unassembled WGS sequence"/>
</dbReference>
<evidence type="ECO:0000256" key="1">
    <source>
        <dbReference type="ARBA" id="ARBA00005912"/>
    </source>
</evidence>
<dbReference type="GO" id="GO:0006412">
    <property type="term" value="P:translation"/>
    <property type="evidence" value="ECO:0007669"/>
    <property type="project" value="UniProtKB-KW"/>
</dbReference>
<evidence type="ECO:0000313" key="6">
    <source>
        <dbReference type="Proteomes" id="UP000231139"/>
    </source>
</evidence>
<dbReference type="Gene3D" id="1.10.132.20">
    <property type="entry name" value="Ribosome-recycling factor"/>
    <property type="match status" value="1"/>
</dbReference>
<dbReference type="GO" id="GO:0043023">
    <property type="term" value="F:ribosomal large subunit binding"/>
    <property type="evidence" value="ECO:0007669"/>
    <property type="project" value="TreeGrafter"/>
</dbReference>
<dbReference type="AlphaFoldDB" id="A0A2H0N1T3"/>
<proteinExistence type="inferred from homology"/>
<dbReference type="Gene3D" id="3.30.1360.40">
    <property type="match status" value="1"/>
</dbReference>
<organism evidence="5 6">
    <name type="scientific">Candidatus Nealsonbacteria bacterium CG11_big_fil_rev_8_21_14_0_20_35_11</name>
    <dbReference type="NCBI Taxonomy" id="1974713"/>
    <lineage>
        <taxon>Bacteria</taxon>
        <taxon>Candidatus Nealsoniibacteriota</taxon>
    </lineage>
</organism>